<protein>
    <submittedName>
        <fullName evidence="1">Uncharacterized protein</fullName>
    </submittedName>
</protein>
<accession>A0A0E9VGR3</accession>
<name>A0A0E9VGR3_ANGAN</name>
<evidence type="ECO:0000313" key="1">
    <source>
        <dbReference type="EMBL" id="JAH77211.1"/>
    </source>
</evidence>
<organism evidence="1">
    <name type="scientific">Anguilla anguilla</name>
    <name type="common">European freshwater eel</name>
    <name type="synonym">Muraena anguilla</name>
    <dbReference type="NCBI Taxonomy" id="7936"/>
    <lineage>
        <taxon>Eukaryota</taxon>
        <taxon>Metazoa</taxon>
        <taxon>Chordata</taxon>
        <taxon>Craniata</taxon>
        <taxon>Vertebrata</taxon>
        <taxon>Euteleostomi</taxon>
        <taxon>Actinopterygii</taxon>
        <taxon>Neopterygii</taxon>
        <taxon>Teleostei</taxon>
        <taxon>Anguilliformes</taxon>
        <taxon>Anguillidae</taxon>
        <taxon>Anguilla</taxon>
    </lineage>
</organism>
<reference evidence="1" key="2">
    <citation type="journal article" date="2015" name="Fish Shellfish Immunol.">
        <title>Early steps in the European eel (Anguilla anguilla)-Vibrio vulnificus interaction in the gills: Role of the RtxA13 toxin.</title>
        <authorList>
            <person name="Callol A."/>
            <person name="Pajuelo D."/>
            <person name="Ebbesson L."/>
            <person name="Teles M."/>
            <person name="MacKenzie S."/>
            <person name="Amaro C."/>
        </authorList>
    </citation>
    <scope>NUCLEOTIDE SEQUENCE</scope>
</reference>
<dbReference type="EMBL" id="GBXM01031366">
    <property type="protein sequence ID" value="JAH77211.1"/>
    <property type="molecule type" value="Transcribed_RNA"/>
</dbReference>
<proteinExistence type="predicted"/>
<sequence>MVCGVLAVLLVFIE</sequence>
<reference evidence="1" key="1">
    <citation type="submission" date="2014-11" db="EMBL/GenBank/DDBJ databases">
        <authorList>
            <person name="Amaro Gonzalez C."/>
        </authorList>
    </citation>
    <scope>NUCLEOTIDE SEQUENCE</scope>
</reference>